<accession>A0ABW5J4D0</accession>
<organism evidence="2 3">
    <name type="scientific">Emticicia soli</name>
    <dbReference type="NCBI Taxonomy" id="2027878"/>
    <lineage>
        <taxon>Bacteria</taxon>
        <taxon>Pseudomonadati</taxon>
        <taxon>Bacteroidota</taxon>
        <taxon>Cytophagia</taxon>
        <taxon>Cytophagales</taxon>
        <taxon>Leadbetterellaceae</taxon>
        <taxon>Emticicia</taxon>
    </lineage>
</organism>
<dbReference type="RefSeq" id="WP_340236498.1">
    <property type="nucleotide sequence ID" value="NZ_JBBEWC010000006.1"/>
</dbReference>
<comment type="caution">
    <text evidence="2">The sequence shown here is derived from an EMBL/GenBank/DDBJ whole genome shotgun (WGS) entry which is preliminary data.</text>
</comment>
<dbReference type="InterPro" id="IPR051045">
    <property type="entry name" value="TonB-dependent_transducer"/>
</dbReference>
<gene>
    <name evidence="2" type="ORF">ACFSR2_02150</name>
</gene>
<protein>
    <submittedName>
        <fullName evidence="2">Energy transducer TonB</fullName>
    </submittedName>
</protein>
<dbReference type="Proteomes" id="UP001597510">
    <property type="component" value="Unassembled WGS sequence"/>
</dbReference>
<dbReference type="SUPFAM" id="SSF74653">
    <property type="entry name" value="TolA/TonB C-terminal domain"/>
    <property type="match status" value="1"/>
</dbReference>
<dbReference type="PANTHER" id="PTHR33446">
    <property type="entry name" value="PROTEIN TONB-RELATED"/>
    <property type="match status" value="1"/>
</dbReference>
<feature type="domain" description="TonB C-terminal" evidence="1">
    <location>
        <begin position="175"/>
        <end position="240"/>
    </location>
</feature>
<name>A0ABW5J4D0_9BACT</name>
<evidence type="ECO:0000313" key="2">
    <source>
        <dbReference type="EMBL" id="MFD2519666.1"/>
    </source>
</evidence>
<evidence type="ECO:0000313" key="3">
    <source>
        <dbReference type="Proteomes" id="UP001597510"/>
    </source>
</evidence>
<dbReference type="Gene3D" id="3.30.1150.10">
    <property type="match status" value="1"/>
</dbReference>
<reference evidence="3" key="1">
    <citation type="journal article" date="2019" name="Int. J. Syst. Evol. Microbiol.">
        <title>The Global Catalogue of Microorganisms (GCM) 10K type strain sequencing project: providing services to taxonomists for standard genome sequencing and annotation.</title>
        <authorList>
            <consortium name="The Broad Institute Genomics Platform"/>
            <consortium name="The Broad Institute Genome Sequencing Center for Infectious Disease"/>
            <person name="Wu L."/>
            <person name="Ma J."/>
        </authorList>
    </citation>
    <scope>NUCLEOTIDE SEQUENCE [LARGE SCALE GENOMIC DNA]</scope>
    <source>
        <strain evidence="3">KCTC 52344</strain>
    </source>
</reference>
<dbReference type="SUPFAM" id="SSF82185">
    <property type="entry name" value="Histone H3 K4-specific methyltransferase SET7/9 N-terminal domain"/>
    <property type="match status" value="1"/>
</dbReference>
<keyword evidence="3" id="KW-1185">Reference proteome</keyword>
<dbReference type="PANTHER" id="PTHR33446:SF2">
    <property type="entry name" value="PROTEIN TONB"/>
    <property type="match status" value="1"/>
</dbReference>
<dbReference type="InterPro" id="IPR037682">
    <property type="entry name" value="TonB_C"/>
</dbReference>
<evidence type="ECO:0000259" key="1">
    <source>
        <dbReference type="Pfam" id="PF03544"/>
    </source>
</evidence>
<dbReference type="EMBL" id="JBHULC010000003">
    <property type="protein sequence ID" value="MFD2519666.1"/>
    <property type="molecule type" value="Genomic_DNA"/>
</dbReference>
<proteinExistence type="predicted"/>
<dbReference type="Gene3D" id="2.20.110.10">
    <property type="entry name" value="Histone H3 K4-specific methyltransferase SET7/9 N-terminal domain"/>
    <property type="match status" value="1"/>
</dbReference>
<sequence>MKRILIAGLVLSAFTVAGQELKKITVNLKFLNSGLLIKEDYHVLKDDQKIWHGPYEKTKNNILIEQGQYKDNKKDSTWIKLGGYGDIVVKGNYAQGKKIGVWQYFTKEGELEQEYDFTKNELLYFKPEKTKKIYQIISDKETFYDSLSRPPLLIGGNHTYLQKLEDTFCNLHINTNYGGTVFVRFVIDETGKGSKYKTIKKGDSNLDDTALRIVRQLGNWLPAIRDGKPVKVVHVVPIVFDNISFVDAF</sequence>
<dbReference type="Pfam" id="PF03544">
    <property type="entry name" value="TonB_C"/>
    <property type="match status" value="1"/>
</dbReference>